<name>A0A350P4W6_9ALTE</name>
<dbReference type="InterPro" id="IPR050239">
    <property type="entry name" value="Sigma-70_RNA_pol_init_factors"/>
</dbReference>
<dbReference type="InterPro" id="IPR013325">
    <property type="entry name" value="RNA_pol_sigma_r2"/>
</dbReference>
<dbReference type="Pfam" id="PF04546">
    <property type="entry name" value="Sigma70_ner"/>
    <property type="match status" value="1"/>
</dbReference>
<keyword evidence="4" id="KW-0238">DNA-binding</keyword>
<feature type="non-terminal residue" evidence="10">
    <location>
        <position position="1"/>
    </location>
</feature>
<evidence type="ECO:0000256" key="5">
    <source>
        <dbReference type="ARBA" id="ARBA00023163"/>
    </source>
</evidence>
<evidence type="ECO:0000256" key="4">
    <source>
        <dbReference type="ARBA" id="ARBA00023125"/>
    </source>
</evidence>
<dbReference type="InterPro" id="IPR012761">
    <property type="entry name" value="RNA_pol_sigma_RpoS"/>
</dbReference>
<dbReference type="PRINTS" id="PR00046">
    <property type="entry name" value="SIGMA70FCT"/>
</dbReference>
<keyword evidence="3" id="KW-0731">Sigma factor</keyword>
<feature type="domain" description="RNA polymerase sigma-70" evidence="8">
    <location>
        <begin position="312"/>
        <end position="325"/>
    </location>
</feature>
<comment type="caution">
    <text evidence="10">The sequence shown here is derived from an EMBL/GenBank/DDBJ whole genome shotgun (WGS) entry which is preliminary data.</text>
</comment>
<dbReference type="GO" id="GO:0016987">
    <property type="term" value="F:sigma factor activity"/>
    <property type="evidence" value="ECO:0007669"/>
    <property type="project" value="UniProtKB-KW"/>
</dbReference>
<dbReference type="InterPro" id="IPR007624">
    <property type="entry name" value="RNA_pol_sigma70_r3"/>
</dbReference>
<keyword evidence="2" id="KW-0805">Transcription regulation</keyword>
<dbReference type="InterPro" id="IPR007630">
    <property type="entry name" value="RNA_pol_sigma70_r4"/>
</dbReference>
<organism evidence="10 11">
    <name type="scientific">Alteromonas australica</name>
    <dbReference type="NCBI Taxonomy" id="589873"/>
    <lineage>
        <taxon>Bacteria</taxon>
        <taxon>Pseudomonadati</taxon>
        <taxon>Pseudomonadota</taxon>
        <taxon>Gammaproteobacteria</taxon>
        <taxon>Alteromonadales</taxon>
        <taxon>Alteromonadaceae</taxon>
        <taxon>Alteromonas/Salinimonas group</taxon>
        <taxon>Alteromonas</taxon>
    </lineage>
</organism>
<dbReference type="PANTHER" id="PTHR30603">
    <property type="entry name" value="RNA POLYMERASE SIGMA FACTOR RPO"/>
    <property type="match status" value="1"/>
</dbReference>
<dbReference type="FunFam" id="1.10.601.10:FF:000002">
    <property type="entry name" value="RNA polymerase sigma factor RpoD"/>
    <property type="match status" value="1"/>
</dbReference>
<feature type="region of interest" description="Disordered" evidence="7">
    <location>
        <begin position="71"/>
        <end position="120"/>
    </location>
</feature>
<dbReference type="Proteomes" id="UP000263517">
    <property type="component" value="Unassembled WGS sequence"/>
</dbReference>
<dbReference type="FunFam" id="1.10.10.10:FF:000044">
    <property type="entry name" value="RNA polymerase sigma factor RpoS"/>
    <property type="match status" value="1"/>
</dbReference>
<dbReference type="GO" id="GO:0003677">
    <property type="term" value="F:DNA binding"/>
    <property type="evidence" value="ECO:0007669"/>
    <property type="project" value="UniProtKB-KW"/>
</dbReference>
<evidence type="ECO:0000256" key="3">
    <source>
        <dbReference type="ARBA" id="ARBA00023082"/>
    </source>
</evidence>
<dbReference type="Pfam" id="PF04539">
    <property type="entry name" value="Sigma70_r3"/>
    <property type="match status" value="1"/>
</dbReference>
<dbReference type="Pfam" id="PF00140">
    <property type="entry name" value="Sigma70_r1_2"/>
    <property type="match status" value="1"/>
</dbReference>
<evidence type="ECO:0000313" key="10">
    <source>
        <dbReference type="EMBL" id="HAW76333.1"/>
    </source>
</evidence>
<dbReference type="SUPFAM" id="SSF88659">
    <property type="entry name" value="Sigma3 and sigma4 domains of RNA polymerase sigma factors"/>
    <property type="match status" value="2"/>
</dbReference>
<dbReference type="NCBIfam" id="TIGR02937">
    <property type="entry name" value="sigma70-ECF"/>
    <property type="match status" value="1"/>
</dbReference>
<dbReference type="InterPro" id="IPR036388">
    <property type="entry name" value="WH-like_DNA-bd_sf"/>
</dbReference>
<evidence type="ECO:0000259" key="9">
    <source>
        <dbReference type="PROSITE" id="PS00716"/>
    </source>
</evidence>
<dbReference type="Gene3D" id="1.10.10.10">
    <property type="entry name" value="Winged helix-like DNA-binding domain superfamily/Winged helix DNA-binding domain"/>
    <property type="match status" value="2"/>
</dbReference>
<evidence type="ECO:0000259" key="8">
    <source>
        <dbReference type="PROSITE" id="PS00715"/>
    </source>
</evidence>
<reference evidence="10 11" key="1">
    <citation type="journal article" date="2018" name="Nat. Biotechnol.">
        <title>A standardized bacterial taxonomy based on genome phylogeny substantially revises the tree of life.</title>
        <authorList>
            <person name="Parks D.H."/>
            <person name="Chuvochina M."/>
            <person name="Waite D.W."/>
            <person name="Rinke C."/>
            <person name="Skarshewski A."/>
            <person name="Chaumeil P.A."/>
            <person name="Hugenholtz P."/>
        </authorList>
    </citation>
    <scope>NUCLEOTIDE SEQUENCE [LARGE SCALE GENOMIC DNA]</scope>
    <source>
        <strain evidence="10">UBA11978</strain>
    </source>
</reference>
<dbReference type="InterPro" id="IPR000943">
    <property type="entry name" value="RNA_pol_sigma70"/>
</dbReference>
<dbReference type="Pfam" id="PF04542">
    <property type="entry name" value="Sigma70_r2"/>
    <property type="match status" value="1"/>
</dbReference>
<dbReference type="EMBL" id="DNAN01000404">
    <property type="protein sequence ID" value="HAW76333.1"/>
    <property type="molecule type" value="Genomic_DNA"/>
</dbReference>
<dbReference type="Gene3D" id="1.10.601.10">
    <property type="entry name" value="RNA Polymerase Primary Sigma Factor"/>
    <property type="match status" value="1"/>
</dbReference>
<feature type="coiled-coil region" evidence="6">
    <location>
        <begin position="239"/>
        <end position="287"/>
    </location>
</feature>
<sequence>REMGTVELLTREGEIKIAKRIEEGIRQVLESLGQYPEAIQILLNDYHRFIAEEMRLSDIISGFADDDAEVAPSNIGSMLDDDPNNDKTTDELNNSAEDEPNNGDDDDGTDNANISEDGPNPEIAKEYFDELIEHYNQAQACLIDKGRKHPDTLALIKAMSETFLKLKLSSRAVDKLTRYFRQLRNHIREFERSIMRLCIEKARIPRKIFIQTFPNQETNLAWTTSLSQEFGKKIDSARLQEYSDDIKQLQTKLLNFEEEHGLTISEIKDINKQMSIGEAKARRAKKEMVEANLRLVISIAKKYTNRGLQFLDLIQEGNIGLMKAVDKFEYRRGYKFSTYATWWIRQTIERAIMNQTRTIRLPIHVVKELNVYLRAARELSQKLDHEPTAEEIAEALDKPVEDVTKMLRLNERITSVDTPIGGENDKALLDILADEKEFGPEENLQDSDIKANIVTWLQELNPKQREVLARRFGLMGYEPSTLEDVGAEIGLTRERVRQIQVEALRRLRDMLSHQGLSLESLFDQMGD</sequence>
<feature type="domain" description="RNA polymerase sigma-70" evidence="9">
    <location>
        <begin position="481"/>
        <end position="507"/>
    </location>
</feature>
<dbReference type="InterPro" id="IPR007631">
    <property type="entry name" value="RNA_pol_sigma_70_non-ess"/>
</dbReference>
<keyword evidence="5" id="KW-0804">Transcription</keyword>
<dbReference type="PROSITE" id="PS00716">
    <property type="entry name" value="SIGMA70_2"/>
    <property type="match status" value="1"/>
</dbReference>
<dbReference type="FunFam" id="1.10.10.10:FF:000046">
    <property type="entry name" value="RNA polymerase sigma factor RpoS"/>
    <property type="match status" value="1"/>
</dbReference>
<dbReference type="PROSITE" id="PS00715">
    <property type="entry name" value="SIGMA70_1"/>
    <property type="match status" value="1"/>
</dbReference>
<gene>
    <name evidence="10" type="ORF">DCW74_11435</name>
</gene>
<dbReference type="InterPro" id="IPR014284">
    <property type="entry name" value="RNA_pol_sigma-70_dom"/>
</dbReference>
<dbReference type="AlphaFoldDB" id="A0A350P4W6"/>
<feature type="compositionally biased region" description="Acidic residues" evidence="7">
    <location>
        <begin position="96"/>
        <end position="109"/>
    </location>
</feature>
<dbReference type="Pfam" id="PF04545">
    <property type="entry name" value="Sigma70_r4"/>
    <property type="match status" value="1"/>
</dbReference>
<dbReference type="STRING" id="589873.EP12_03035"/>
<dbReference type="NCBIfam" id="NF004207">
    <property type="entry name" value="PRK05657.1"/>
    <property type="match status" value="1"/>
</dbReference>
<evidence type="ECO:0000256" key="2">
    <source>
        <dbReference type="ARBA" id="ARBA00023015"/>
    </source>
</evidence>
<proteinExistence type="inferred from homology"/>
<dbReference type="InterPro" id="IPR007627">
    <property type="entry name" value="RNA_pol_sigma70_r2"/>
</dbReference>
<dbReference type="SUPFAM" id="SSF88946">
    <property type="entry name" value="Sigma2 domain of RNA polymerase sigma factors"/>
    <property type="match status" value="1"/>
</dbReference>
<evidence type="ECO:0000256" key="1">
    <source>
        <dbReference type="ARBA" id="ARBA00022490"/>
    </source>
</evidence>
<evidence type="ECO:0000313" key="11">
    <source>
        <dbReference type="Proteomes" id="UP000263517"/>
    </source>
</evidence>
<dbReference type="GO" id="GO:0006352">
    <property type="term" value="P:DNA-templated transcription initiation"/>
    <property type="evidence" value="ECO:0007669"/>
    <property type="project" value="InterPro"/>
</dbReference>
<evidence type="ECO:0000256" key="7">
    <source>
        <dbReference type="SAM" id="MobiDB-lite"/>
    </source>
</evidence>
<keyword evidence="1" id="KW-0963">Cytoplasm</keyword>
<dbReference type="NCBIfam" id="TIGR02394">
    <property type="entry name" value="rpoS_proteo"/>
    <property type="match status" value="1"/>
</dbReference>
<protein>
    <submittedName>
        <fullName evidence="10">RNA polymerase sigma factor RpoS</fullName>
    </submittedName>
</protein>
<evidence type="ECO:0000256" key="6">
    <source>
        <dbReference type="SAM" id="Coils"/>
    </source>
</evidence>
<accession>A0A350P4W6</accession>
<dbReference type="HAMAP" id="MF_00959">
    <property type="entry name" value="Sigma70_RpoS"/>
    <property type="match status" value="1"/>
</dbReference>
<dbReference type="InterPro" id="IPR013324">
    <property type="entry name" value="RNA_pol_sigma_r3/r4-like"/>
</dbReference>
<dbReference type="PANTHER" id="PTHR30603:SF67">
    <property type="entry name" value="RNA POLYMERASE SIGMA FACTOR RPOS"/>
    <property type="match status" value="1"/>
</dbReference>
<dbReference type="InterPro" id="IPR009042">
    <property type="entry name" value="RNA_pol_sigma70_r1_2"/>
</dbReference>
<keyword evidence="6" id="KW-0175">Coiled coil</keyword>
<dbReference type="CDD" id="cd06171">
    <property type="entry name" value="Sigma70_r4"/>
    <property type="match status" value="1"/>
</dbReference>